<dbReference type="PANTHER" id="PTHR43401:SF3">
    <property type="entry name" value="L-GALACTONATE-5-DEHYDROGENASE"/>
    <property type="match status" value="1"/>
</dbReference>
<evidence type="ECO:0000313" key="5">
    <source>
        <dbReference type="Proteomes" id="UP000184212"/>
    </source>
</evidence>
<dbReference type="PANTHER" id="PTHR43401">
    <property type="entry name" value="L-THREONINE 3-DEHYDROGENASE"/>
    <property type="match status" value="1"/>
</dbReference>
<dbReference type="CDD" id="cd08261">
    <property type="entry name" value="Zn_ADH7"/>
    <property type="match status" value="1"/>
</dbReference>
<dbReference type="AlphaFoldDB" id="A0A1M5VUA3"/>
<dbReference type="Pfam" id="PF00107">
    <property type="entry name" value="ADH_zinc_N"/>
    <property type="match status" value="1"/>
</dbReference>
<sequence length="341" mass="37016">MRSIICEHPDLLSFQSKPEPSLENGKALLRVKRVGICGTDLHAFKGNQPFFTYPRILGHELATEVMAIDGPDHGLKAGDKAVVIPYIHCGQCVACRAGKTNCCQNLKVFGVHTDGGMQDIISLPPHLLIPANDLSFDEIAIVEPLSIGAHSLRRAGAKKDDLVVVLGCGPIGMGIIQLAKSVGATVVAVDINEGRLEMARQHFGADATLTANTEAIENLKKFTGGDLAQIVIDATGSKRAIENATDYMRHGGTLVLVGLFKGELAFQHPVLHAKETTLMCSRNATRQDFDFVMNVLREKKFNTEAYITKRASCGDILIEMSTWASPSSPEIKVMTDWDVRI</sequence>
<name>A0A1M5VUA3_9BACT</name>
<dbReference type="STRING" id="947013.SAMN04488109_5414"/>
<feature type="domain" description="Alcohol dehydrogenase-like N-terminal" evidence="3">
    <location>
        <begin position="24"/>
        <end position="132"/>
    </location>
</feature>
<dbReference type="InterPro" id="IPR013149">
    <property type="entry name" value="ADH-like_C"/>
</dbReference>
<dbReference type="EMBL" id="FQWQ01000004">
    <property type="protein sequence ID" value="SHH78760.1"/>
    <property type="molecule type" value="Genomic_DNA"/>
</dbReference>
<dbReference type="InterPro" id="IPR036291">
    <property type="entry name" value="NAD(P)-bd_dom_sf"/>
</dbReference>
<dbReference type="Gene3D" id="3.40.50.720">
    <property type="entry name" value="NAD(P)-binding Rossmann-like Domain"/>
    <property type="match status" value="1"/>
</dbReference>
<dbReference type="Pfam" id="PF08240">
    <property type="entry name" value="ADH_N"/>
    <property type="match status" value="1"/>
</dbReference>
<proteinExistence type="predicted"/>
<protein>
    <recommendedName>
        <fullName evidence="6">2-desacetyl-2-hydroxyethyl bacteriochlorophyllide A dehydrogenase</fullName>
    </recommendedName>
</protein>
<accession>A0A1M5VUA3</accession>
<keyword evidence="1" id="KW-0560">Oxidoreductase</keyword>
<dbReference type="InterPro" id="IPR050129">
    <property type="entry name" value="Zn_alcohol_dh"/>
</dbReference>
<dbReference type="SUPFAM" id="SSF50129">
    <property type="entry name" value="GroES-like"/>
    <property type="match status" value="1"/>
</dbReference>
<dbReference type="Proteomes" id="UP000184212">
    <property type="component" value="Unassembled WGS sequence"/>
</dbReference>
<keyword evidence="5" id="KW-1185">Reference proteome</keyword>
<evidence type="ECO:0000259" key="2">
    <source>
        <dbReference type="Pfam" id="PF00107"/>
    </source>
</evidence>
<dbReference type="SUPFAM" id="SSF51735">
    <property type="entry name" value="NAD(P)-binding Rossmann-fold domains"/>
    <property type="match status" value="1"/>
</dbReference>
<organism evidence="4 5">
    <name type="scientific">Chryseolinea serpens</name>
    <dbReference type="NCBI Taxonomy" id="947013"/>
    <lineage>
        <taxon>Bacteria</taxon>
        <taxon>Pseudomonadati</taxon>
        <taxon>Bacteroidota</taxon>
        <taxon>Cytophagia</taxon>
        <taxon>Cytophagales</taxon>
        <taxon>Fulvivirgaceae</taxon>
        <taxon>Chryseolinea</taxon>
    </lineage>
</organism>
<dbReference type="InterPro" id="IPR011032">
    <property type="entry name" value="GroES-like_sf"/>
</dbReference>
<reference evidence="4 5" key="1">
    <citation type="submission" date="2016-11" db="EMBL/GenBank/DDBJ databases">
        <authorList>
            <person name="Jaros S."/>
            <person name="Januszkiewicz K."/>
            <person name="Wedrychowicz H."/>
        </authorList>
    </citation>
    <scope>NUCLEOTIDE SEQUENCE [LARGE SCALE GENOMIC DNA]</scope>
    <source>
        <strain evidence="4 5">DSM 24574</strain>
    </source>
</reference>
<gene>
    <name evidence="4" type="ORF">SAMN04488109_5414</name>
</gene>
<feature type="domain" description="Alcohol dehydrogenase-like C-terminal" evidence="2">
    <location>
        <begin position="170"/>
        <end position="294"/>
    </location>
</feature>
<dbReference type="InterPro" id="IPR013154">
    <property type="entry name" value="ADH-like_N"/>
</dbReference>
<dbReference type="Gene3D" id="3.90.180.10">
    <property type="entry name" value="Medium-chain alcohol dehydrogenases, catalytic domain"/>
    <property type="match status" value="1"/>
</dbReference>
<evidence type="ECO:0000256" key="1">
    <source>
        <dbReference type="ARBA" id="ARBA00023002"/>
    </source>
</evidence>
<evidence type="ECO:0000259" key="3">
    <source>
        <dbReference type="Pfam" id="PF08240"/>
    </source>
</evidence>
<dbReference type="OrthoDB" id="9806940at2"/>
<evidence type="ECO:0000313" key="4">
    <source>
        <dbReference type="EMBL" id="SHH78760.1"/>
    </source>
</evidence>
<dbReference type="GO" id="GO:0016491">
    <property type="term" value="F:oxidoreductase activity"/>
    <property type="evidence" value="ECO:0007669"/>
    <property type="project" value="UniProtKB-KW"/>
</dbReference>
<evidence type="ECO:0008006" key="6">
    <source>
        <dbReference type="Google" id="ProtNLM"/>
    </source>
</evidence>